<protein>
    <submittedName>
        <fullName evidence="2">ATP-binding domain-containing protein</fullName>
    </submittedName>
</protein>
<dbReference type="InterPro" id="IPR027417">
    <property type="entry name" value="P-loop_NTPase"/>
</dbReference>
<reference evidence="2 3" key="1">
    <citation type="submission" date="2020-07" db="EMBL/GenBank/DDBJ databases">
        <title>Complete genome sequence analysis of Acidithiobacillus ferrivorans XJFY6S-08 reveals extreme environmental adaptation to alpine acid mine drainage.</title>
        <authorList>
            <person name="Yan L."/>
            <person name="Ni Y."/>
        </authorList>
    </citation>
    <scope>NUCLEOTIDE SEQUENCE [LARGE SCALE GENOMIC DNA]</scope>
    <source>
        <strain evidence="2 3">XJFY6S-08</strain>
    </source>
</reference>
<proteinExistence type="predicted"/>
<name>A0A7T4WH44_9PROT</name>
<dbReference type="EMBL" id="CP059488">
    <property type="protein sequence ID" value="QQD74347.1"/>
    <property type="molecule type" value="Genomic_DNA"/>
</dbReference>
<dbReference type="CDD" id="cd18809">
    <property type="entry name" value="SF1_C_RecD"/>
    <property type="match status" value="1"/>
</dbReference>
<dbReference type="AlphaFoldDB" id="A0A7T4WH44"/>
<dbReference type="Proteomes" id="UP000595420">
    <property type="component" value="Chromosome"/>
</dbReference>
<keyword evidence="2" id="KW-0067">ATP-binding</keyword>
<dbReference type="SUPFAM" id="SSF52540">
    <property type="entry name" value="P-loop containing nucleoside triphosphate hydrolases"/>
    <property type="match status" value="1"/>
</dbReference>
<dbReference type="Gene3D" id="3.40.50.300">
    <property type="entry name" value="P-loop containing nucleotide triphosphate hydrolases"/>
    <property type="match status" value="1"/>
</dbReference>
<feature type="domain" description="UvrD-like helicase C-terminal" evidence="1">
    <location>
        <begin position="6"/>
        <end position="55"/>
    </location>
</feature>
<evidence type="ECO:0000313" key="3">
    <source>
        <dbReference type="Proteomes" id="UP000595420"/>
    </source>
</evidence>
<keyword evidence="2" id="KW-0547">Nucleotide-binding</keyword>
<accession>A0A7T4WH44</accession>
<dbReference type="Pfam" id="PF13538">
    <property type="entry name" value="UvrD_C_2"/>
    <property type="match status" value="1"/>
</dbReference>
<gene>
    <name evidence="2" type="ORF">H2515_15245</name>
</gene>
<sequence length="57" mass="6608">MKCQRTTAHKSQGSTFHYAIVDLNDLYSMVRKAGADEYHRAFYVAVTRASERVWIDI</sequence>
<dbReference type="GO" id="GO:0005524">
    <property type="term" value="F:ATP binding"/>
    <property type="evidence" value="ECO:0007669"/>
    <property type="project" value="UniProtKB-KW"/>
</dbReference>
<evidence type="ECO:0000313" key="2">
    <source>
        <dbReference type="EMBL" id="QQD74347.1"/>
    </source>
</evidence>
<evidence type="ECO:0000259" key="1">
    <source>
        <dbReference type="Pfam" id="PF13538"/>
    </source>
</evidence>
<dbReference type="InterPro" id="IPR027785">
    <property type="entry name" value="UvrD-like_helicase_C"/>
</dbReference>
<organism evidence="2 3">
    <name type="scientific">Acidithiobacillus ferrivorans</name>
    <dbReference type="NCBI Taxonomy" id="160808"/>
    <lineage>
        <taxon>Bacteria</taxon>
        <taxon>Pseudomonadati</taxon>
        <taxon>Pseudomonadota</taxon>
        <taxon>Acidithiobacillia</taxon>
        <taxon>Acidithiobacillales</taxon>
        <taxon>Acidithiobacillaceae</taxon>
        <taxon>Acidithiobacillus</taxon>
    </lineage>
</organism>